<evidence type="ECO:0000256" key="6">
    <source>
        <dbReference type="ARBA" id="ARBA00023136"/>
    </source>
</evidence>
<dbReference type="InterPro" id="IPR009262">
    <property type="entry name" value="SLC35_F1/F2/F6"/>
</dbReference>
<dbReference type="PANTHER" id="PTHR13146">
    <property type="match status" value="1"/>
</dbReference>
<feature type="transmembrane region" description="Helical" evidence="7">
    <location>
        <begin position="237"/>
        <end position="257"/>
    </location>
</feature>
<dbReference type="GO" id="GO:0016020">
    <property type="term" value="C:membrane"/>
    <property type="evidence" value="ECO:0007669"/>
    <property type="project" value="UniProtKB-SubCell"/>
</dbReference>
<dbReference type="Proteomes" id="UP000717585">
    <property type="component" value="Unassembled WGS sequence"/>
</dbReference>
<evidence type="ECO:0000256" key="2">
    <source>
        <dbReference type="ARBA" id="ARBA00007863"/>
    </source>
</evidence>
<dbReference type="Gene3D" id="1.10.3730.20">
    <property type="match status" value="1"/>
</dbReference>
<keyword evidence="6 7" id="KW-0472">Membrane</keyword>
<dbReference type="OrthoDB" id="2414538at2759"/>
<dbReference type="InterPro" id="IPR037185">
    <property type="entry name" value="EmrE-like"/>
</dbReference>
<feature type="transmembrane region" description="Helical" evidence="7">
    <location>
        <begin position="94"/>
        <end position="112"/>
    </location>
</feature>
<keyword evidence="4 7" id="KW-0812">Transmembrane</keyword>
<evidence type="ECO:0000256" key="4">
    <source>
        <dbReference type="ARBA" id="ARBA00022692"/>
    </source>
</evidence>
<feature type="transmembrane region" description="Helical" evidence="7">
    <location>
        <begin position="160"/>
        <end position="181"/>
    </location>
</feature>
<comment type="similarity">
    <text evidence="2">Belongs to the SLC35F solute transporter family.</text>
</comment>
<dbReference type="EMBL" id="JAHDYR010000019">
    <property type="protein sequence ID" value="KAG9393943.1"/>
    <property type="molecule type" value="Genomic_DNA"/>
</dbReference>
<dbReference type="GO" id="GO:0022857">
    <property type="term" value="F:transmembrane transporter activity"/>
    <property type="evidence" value="ECO:0007669"/>
    <property type="project" value="InterPro"/>
</dbReference>
<feature type="transmembrane region" description="Helical" evidence="7">
    <location>
        <begin position="132"/>
        <end position="153"/>
    </location>
</feature>
<feature type="transmembrane region" description="Helical" evidence="7">
    <location>
        <begin position="12"/>
        <end position="30"/>
    </location>
</feature>
<proteinExistence type="inferred from homology"/>
<evidence type="ECO:0000313" key="9">
    <source>
        <dbReference type="Proteomes" id="UP000717585"/>
    </source>
</evidence>
<accession>A0A8J6ATT0</accession>
<comment type="caution">
    <text evidence="8">The sequence shown here is derived from an EMBL/GenBank/DDBJ whole genome shotgun (WGS) entry which is preliminary data.</text>
</comment>
<keyword evidence="3" id="KW-0813">Transport</keyword>
<comment type="subcellular location">
    <subcellularLocation>
        <location evidence="1">Membrane</location>
        <topology evidence="1">Multi-pass membrane protein</topology>
    </subcellularLocation>
</comment>
<feature type="transmembrane region" description="Helical" evidence="7">
    <location>
        <begin position="54"/>
        <end position="73"/>
    </location>
</feature>
<organism evidence="8 9">
    <name type="scientific">Carpediemonas membranifera</name>
    <dbReference type="NCBI Taxonomy" id="201153"/>
    <lineage>
        <taxon>Eukaryota</taxon>
        <taxon>Metamonada</taxon>
        <taxon>Carpediemonas-like organisms</taxon>
        <taxon>Carpediemonas</taxon>
    </lineage>
</organism>
<evidence type="ECO:0000256" key="7">
    <source>
        <dbReference type="SAM" id="Phobius"/>
    </source>
</evidence>
<keyword evidence="9" id="KW-1185">Reference proteome</keyword>
<reference evidence="8" key="1">
    <citation type="submission" date="2021-05" db="EMBL/GenBank/DDBJ databases">
        <title>A free-living protist that lacks canonical eukaryotic 1 DNA replication and segregation systems.</title>
        <authorList>
            <person name="Salas-Leiva D.E."/>
            <person name="Tromer E.C."/>
            <person name="Curtis B.A."/>
            <person name="Jerlstrom-Hultqvist J."/>
            <person name="Kolisko M."/>
            <person name="Yi Z."/>
            <person name="Salas-Leiva J.S."/>
            <person name="Gallot-Lavallee L."/>
            <person name="Kops G.J.P.L."/>
            <person name="Archibald J.M."/>
            <person name="Simpson A.G.B."/>
            <person name="Roger A.J."/>
        </authorList>
    </citation>
    <scope>NUCLEOTIDE SEQUENCE</scope>
    <source>
        <strain evidence="8">BICM</strain>
    </source>
</reference>
<feature type="transmembrane region" description="Helical" evidence="7">
    <location>
        <begin position="196"/>
        <end position="216"/>
    </location>
</feature>
<evidence type="ECO:0000256" key="3">
    <source>
        <dbReference type="ARBA" id="ARBA00022448"/>
    </source>
</evidence>
<name>A0A8J6ATT0_9EUKA</name>
<gene>
    <name evidence="8" type="ORF">J8273_4543</name>
</gene>
<protein>
    <submittedName>
        <fullName evidence="8">Solute carrier family 35 member SLC35F1/F2/F6</fullName>
    </submittedName>
</protein>
<evidence type="ECO:0000313" key="8">
    <source>
        <dbReference type="EMBL" id="KAG9393943.1"/>
    </source>
</evidence>
<feature type="transmembrane region" description="Helical" evidence="7">
    <location>
        <begin position="317"/>
        <end position="336"/>
    </location>
</feature>
<keyword evidence="5 7" id="KW-1133">Transmembrane helix</keyword>
<evidence type="ECO:0000256" key="1">
    <source>
        <dbReference type="ARBA" id="ARBA00004141"/>
    </source>
</evidence>
<feature type="transmembrane region" description="Helical" evidence="7">
    <location>
        <begin position="342"/>
        <end position="362"/>
    </location>
</feature>
<dbReference type="AlphaFoldDB" id="A0A8J6ATT0"/>
<dbReference type="Pfam" id="PF06027">
    <property type="entry name" value="SLC35F"/>
    <property type="match status" value="1"/>
</dbReference>
<feature type="transmembrane region" description="Helical" evidence="7">
    <location>
        <begin position="277"/>
        <end position="296"/>
    </location>
</feature>
<evidence type="ECO:0000256" key="5">
    <source>
        <dbReference type="ARBA" id="ARBA00022989"/>
    </source>
</evidence>
<sequence>MGAMKNVPTDLIINVAFAAGLLFNGCFSTISSKTAYQSFAVGIDNERHAFSKPWFQTLLMFLGMLVLLVMFVFEKVREYYGFLHAEDFKQKNAAFWKYMVKSSIILMAPGLFDLTATGISSMGLANPEVSSSVYQMLSGAVMVFSGLLSIIFLKTKLASFQWIGIVCCCIGLALVGLASFLPKLLFGDGIGDAKSLFIGMFDILLAQFLWSCQFVVEEFLLQTLDASAAQVVGMEGLYGTIIMSVLVLPALNILPGADAGKQENTLDTFVMLWNQPLIWIPNLMFLLVIIGYNWCGQSVTKRLSCVHRTILEACRSLFVWVVSVAIFYFCKIFGLASFGEGLTLFSIIQLAGFIVLTIGSLVHNEVIKIPGLHYGEGSSAGDKEPLVEEDETALE</sequence>
<dbReference type="SUPFAM" id="SSF103481">
    <property type="entry name" value="Multidrug resistance efflux transporter EmrE"/>
    <property type="match status" value="1"/>
</dbReference>